<accession>A0A1N6Y621</accession>
<proteinExistence type="inferred from homology"/>
<evidence type="ECO:0000313" key="14">
    <source>
        <dbReference type="EMBL" id="SIR10038.1"/>
    </source>
</evidence>
<sequence length="257" mass="29100">MKRDKDGFLLRGEEVTRLEAFVDASFAFAMTLLVIFFNELPDTVAELREALWRVPTFALSFILLSTFWLGHNRWSRRFGLEDGVTTVLSLAFVLVVLVFVYPLRMVLSAFLNTISGGALPSELGIDRANIVGDMMTAFIVYGFGVGLLSIILWLLNRHSLRQADALALEPRERHLLVAERDMHAIQAVIAAASILTCMLMLVWQPEPGFLLSLPMWLYALNSFLLPWHWTRAERRMPRDEVRVADNAPMPPPATDDK</sequence>
<keyword evidence="6" id="KW-0631">Potassium channel</keyword>
<gene>
    <name evidence="14" type="ORF">SAMN05421546_2391</name>
</gene>
<dbReference type="GO" id="GO:0015252">
    <property type="term" value="F:proton channel activity"/>
    <property type="evidence" value="ECO:0007669"/>
    <property type="project" value="InterPro"/>
</dbReference>
<evidence type="ECO:0008006" key="16">
    <source>
        <dbReference type="Google" id="ProtNLM"/>
    </source>
</evidence>
<dbReference type="AlphaFoldDB" id="A0A1N6Y621"/>
<evidence type="ECO:0000313" key="15">
    <source>
        <dbReference type="Proteomes" id="UP000241788"/>
    </source>
</evidence>
<comment type="catalytic activity">
    <reaction evidence="12">
        <text>K(+)(in) = K(+)(out)</text>
        <dbReference type="Rhea" id="RHEA:29463"/>
        <dbReference type="ChEBI" id="CHEBI:29103"/>
    </reaction>
</comment>
<dbReference type="InterPro" id="IPR010617">
    <property type="entry name" value="TMEM175-like"/>
</dbReference>
<protein>
    <recommendedName>
        <fullName evidence="16">DUF1211 domain-containing protein</fullName>
    </recommendedName>
</protein>
<evidence type="ECO:0000256" key="13">
    <source>
        <dbReference type="SAM" id="Phobius"/>
    </source>
</evidence>
<dbReference type="Proteomes" id="UP000241788">
    <property type="component" value="Unassembled WGS sequence"/>
</dbReference>
<evidence type="ECO:0000256" key="12">
    <source>
        <dbReference type="ARBA" id="ARBA00034430"/>
    </source>
</evidence>
<feature type="transmembrane region" description="Helical" evidence="13">
    <location>
        <begin position="50"/>
        <end position="71"/>
    </location>
</feature>
<keyword evidence="15" id="KW-1185">Reference proteome</keyword>
<dbReference type="EMBL" id="FTLW01000006">
    <property type="protein sequence ID" value="SIR10038.1"/>
    <property type="molecule type" value="Genomic_DNA"/>
</dbReference>
<feature type="transmembrane region" description="Helical" evidence="13">
    <location>
        <begin position="134"/>
        <end position="155"/>
    </location>
</feature>
<evidence type="ECO:0000256" key="1">
    <source>
        <dbReference type="ARBA" id="ARBA00004141"/>
    </source>
</evidence>
<dbReference type="STRING" id="1604334.SAMN05421546_2391"/>
<dbReference type="RefSeq" id="WP_076588486.1">
    <property type="nucleotide sequence ID" value="NZ_FTLW01000006.1"/>
</dbReference>
<organism evidence="14 15">
    <name type="scientific">Solilutibacter tolerans</name>
    <dbReference type="NCBI Taxonomy" id="1604334"/>
    <lineage>
        <taxon>Bacteria</taxon>
        <taxon>Pseudomonadati</taxon>
        <taxon>Pseudomonadota</taxon>
        <taxon>Gammaproteobacteria</taxon>
        <taxon>Lysobacterales</taxon>
        <taxon>Lysobacteraceae</taxon>
        <taxon>Solilutibacter</taxon>
    </lineage>
</organism>
<evidence type="ECO:0000256" key="4">
    <source>
        <dbReference type="ARBA" id="ARBA00022538"/>
    </source>
</evidence>
<feature type="transmembrane region" description="Helical" evidence="13">
    <location>
        <begin position="83"/>
        <end position="103"/>
    </location>
</feature>
<keyword evidence="8 13" id="KW-1133">Transmembrane helix</keyword>
<feature type="transmembrane region" description="Helical" evidence="13">
    <location>
        <begin position="209"/>
        <end position="229"/>
    </location>
</feature>
<evidence type="ECO:0000256" key="9">
    <source>
        <dbReference type="ARBA" id="ARBA00023065"/>
    </source>
</evidence>
<keyword evidence="11" id="KW-0407">Ion channel</keyword>
<keyword evidence="5 13" id="KW-0812">Transmembrane</keyword>
<reference evidence="15" key="1">
    <citation type="submission" date="2017-01" db="EMBL/GenBank/DDBJ databases">
        <authorList>
            <person name="Varghese N."/>
            <person name="Submissions S."/>
        </authorList>
    </citation>
    <scope>NUCLEOTIDE SEQUENCE [LARGE SCALE GENOMIC DNA]</scope>
    <source>
        <strain evidence="15">UM1</strain>
    </source>
</reference>
<evidence type="ECO:0000256" key="2">
    <source>
        <dbReference type="ARBA" id="ARBA00006920"/>
    </source>
</evidence>
<evidence type="ECO:0000256" key="5">
    <source>
        <dbReference type="ARBA" id="ARBA00022692"/>
    </source>
</evidence>
<dbReference type="GO" id="GO:0016020">
    <property type="term" value="C:membrane"/>
    <property type="evidence" value="ECO:0007669"/>
    <property type="project" value="UniProtKB-SubCell"/>
</dbReference>
<keyword evidence="4" id="KW-0633">Potassium transport</keyword>
<comment type="similarity">
    <text evidence="2">Belongs to the TMEM175 family.</text>
</comment>
<evidence type="ECO:0000256" key="10">
    <source>
        <dbReference type="ARBA" id="ARBA00023136"/>
    </source>
</evidence>
<dbReference type="Pfam" id="PF06736">
    <property type="entry name" value="TMEM175"/>
    <property type="match status" value="1"/>
</dbReference>
<keyword evidence="9" id="KW-0406">Ion transport</keyword>
<keyword evidence="7" id="KW-0630">Potassium</keyword>
<keyword evidence="3" id="KW-0813">Transport</keyword>
<dbReference type="GO" id="GO:0005267">
    <property type="term" value="F:potassium channel activity"/>
    <property type="evidence" value="ECO:0007669"/>
    <property type="project" value="UniProtKB-KW"/>
</dbReference>
<evidence type="ECO:0000256" key="6">
    <source>
        <dbReference type="ARBA" id="ARBA00022826"/>
    </source>
</evidence>
<comment type="subcellular location">
    <subcellularLocation>
        <location evidence="1">Membrane</location>
        <topology evidence="1">Multi-pass membrane protein</topology>
    </subcellularLocation>
</comment>
<evidence type="ECO:0000256" key="7">
    <source>
        <dbReference type="ARBA" id="ARBA00022958"/>
    </source>
</evidence>
<evidence type="ECO:0000256" key="11">
    <source>
        <dbReference type="ARBA" id="ARBA00023303"/>
    </source>
</evidence>
<evidence type="ECO:0000256" key="3">
    <source>
        <dbReference type="ARBA" id="ARBA00022448"/>
    </source>
</evidence>
<evidence type="ECO:0000256" key="8">
    <source>
        <dbReference type="ARBA" id="ARBA00022989"/>
    </source>
</evidence>
<name>A0A1N6Y621_9GAMM</name>
<keyword evidence="10 13" id="KW-0472">Membrane</keyword>
<feature type="transmembrane region" description="Helical" evidence="13">
    <location>
        <begin position="183"/>
        <end position="203"/>
    </location>
</feature>
<dbReference type="OrthoDB" id="7570568at2"/>
<feature type="transmembrane region" description="Helical" evidence="13">
    <location>
        <begin position="20"/>
        <end position="38"/>
    </location>
</feature>